<organism evidence="2 3">
    <name type="scientific">Coprinopsis marcescibilis</name>
    <name type="common">Agaric fungus</name>
    <name type="synonym">Psathyrella marcescibilis</name>
    <dbReference type="NCBI Taxonomy" id="230819"/>
    <lineage>
        <taxon>Eukaryota</taxon>
        <taxon>Fungi</taxon>
        <taxon>Dikarya</taxon>
        <taxon>Basidiomycota</taxon>
        <taxon>Agaricomycotina</taxon>
        <taxon>Agaricomycetes</taxon>
        <taxon>Agaricomycetidae</taxon>
        <taxon>Agaricales</taxon>
        <taxon>Agaricineae</taxon>
        <taxon>Psathyrellaceae</taxon>
        <taxon>Coprinopsis</taxon>
    </lineage>
</organism>
<protein>
    <submittedName>
        <fullName evidence="2">Uncharacterized protein</fullName>
    </submittedName>
</protein>
<evidence type="ECO:0000313" key="2">
    <source>
        <dbReference type="EMBL" id="TFK26321.1"/>
    </source>
</evidence>
<dbReference type="AlphaFoldDB" id="A0A5C3LD40"/>
<keyword evidence="1" id="KW-0812">Transmembrane</keyword>
<name>A0A5C3LD40_COPMA</name>
<keyword evidence="3" id="KW-1185">Reference proteome</keyword>
<keyword evidence="1" id="KW-0472">Membrane</keyword>
<reference evidence="2 3" key="1">
    <citation type="journal article" date="2019" name="Nat. Ecol. Evol.">
        <title>Megaphylogeny resolves global patterns of mushroom evolution.</title>
        <authorList>
            <person name="Varga T."/>
            <person name="Krizsan K."/>
            <person name="Foldi C."/>
            <person name="Dima B."/>
            <person name="Sanchez-Garcia M."/>
            <person name="Sanchez-Ramirez S."/>
            <person name="Szollosi G.J."/>
            <person name="Szarkandi J.G."/>
            <person name="Papp V."/>
            <person name="Albert L."/>
            <person name="Andreopoulos W."/>
            <person name="Angelini C."/>
            <person name="Antonin V."/>
            <person name="Barry K.W."/>
            <person name="Bougher N.L."/>
            <person name="Buchanan P."/>
            <person name="Buyck B."/>
            <person name="Bense V."/>
            <person name="Catcheside P."/>
            <person name="Chovatia M."/>
            <person name="Cooper J."/>
            <person name="Damon W."/>
            <person name="Desjardin D."/>
            <person name="Finy P."/>
            <person name="Geml J."/>
            <person name="Haridas S."/>
            <person name="Hughes K."/>
            <person name="Justo A."/>
            <person name="Karasinski D."/>
            <person name="Kautmanova I."/>
            <person name="Kiss B."/>
            <person name="Kocsube S."/>
            <person name="Kotiranta H."/>
            <person name="LaButti K.M."/>
            <person name="Lechner B.E."/>
            <person name="Liimatainen K."/>
            <person name="Lipzen A."/>
            <person name="Lukacs Z."/>
            <person name="Mihaltcheva S."/>
            <person name="Morgado L.N."/>
            <person name="Niskanen T."/>
            <person name="Noordeloos M.E."/>
            <person name="Ohm R.A."/>
            <person name="Ortiz-Santana B."/>
            <person name="Ovrebo C."/>
            <person name="Racz N."/>
            <person name="Riley R."/>
            <person name="Savchenko A."/>
            <person name="Shiryaev A."/>
            <person name="Soop K."/>
            <person name="Spirin V."/>
            <person name="Szebenyi C."/>
            <person name="Tomsovsky M."/>
            <person name="Tulloss R.E."/>
            <person name="Uehling J."/>
            <person name="Grigoriev I.V."/>
            <person name="Vagvolgyi C."/>
            <person name="Papp T."/>
            <person name="Martin F.M."/>
            <person name="Miettinen O."/>
            <person name="Hibbett D.S."/>
            <person name="Nagy L.G."/>
        </authorList>
    </citation>
    <scope>NUCLEOTIDE SEQUENCE [LARGE SCALE GENOMIC DNA]</scope>
    <source>
        <strain evidence="2 3">CBS 121175</strain>
    </source>
</reference>
<evidence type="ECO:0000313" key="3">
    <source>
        <dbReference type="Proteomes" id="UP000307440"/>
    </source>
</evidence>
<gene>
    <name evidence="2" type="ORF">FA15DRAFT_667619</name>
</gene>
<proteinExistence type="predicted"/>
<feature type="transmembrane region" description="Helical" evidence="1">
    <location>
        <begin position="67"/>
        <end position="89"/>
    </location>
</feature>
<dbReference type="EMBL" id="ML210176">
    <property type="protein sequence ID" value="TFK26321.1"/>
    <property type="molecule type" value="Genomic_DNA"/>
</dbReference>
<sequence>MSRAVPYPFMVPIHSAAPPVLPCPVYTTSTKANTSFAAMWQQVSSELDYFLSSPDRGPSFIVHYSNMYATISNYITALPMSVSMLYAFIRRYLKAHVALLYEVGRGRALTHYCVKSTRSQAASGLEGLELLKFYALQFERYERASHLIHNIVSPHCKGLDREILFDTAFRDEDGSYTSLSLQLGGERACEDIFLVSPSSPNSILDPHSPLTILRRTLLLCT</sequence>
<dbReference type="Proteomes" id="UP000307440">
    <property type="component" value="Unassembled WGS sequence"/>
</dbReference>
<accession>A0A5C3LD40</accession>
<evidence type="ECO:0000256" key="1">
    <source>
        <dbReference type="SAM" id="Phobius"/>
    </source>
</evidence>
<dbReference type="Gene3D" id="1.20.1310.10">
    <property type="entry name" value="Cullin Repeats"/>
    <property type="match status" value="1"/>
</dbReference>
<keyword evidence="1" id="KW-1133">Transmembrane helix</keyword>